<comment type="caution">
    <text evidence="4">The sequence shown here is derived from an EMBL/GenBank/DDBJ whole genome shotgun (WGS) entry which is preliminary data.</text>
</comment>
<evidence type="ECO:0000256" key="2">
    <source>
        <dbReference type="ARBA" id="ARBA00022801"/>
    </source>
</evidence>
<gene>
    <name evidence="4" type="ORF">FHW16_000271</name>
</gene>
<dbReference type="PANTHER" id="PTHR21660">
    <property type="entry name" value="THIOESTERASE SUPERFAMILY MEMBER-RELATED"/>
    <property type="match status" value="1"/>
</dbReference>
<dbReference type="Pfam" id="PF03061">
    <property type="entry name" value="4HBT"/>
    <property type="match status" value="1"/>
</dbReference>
<feature type="domain" description="Thioesterase" evidence="3">
    <location>
        <begin position="76"/>
        <end position="153"/>
    </location>
</feature>
<accession>A0A839ED11</accession>
<proteinExistence type="inferred from homology"/>
<comment type="similarity">
    <text evidence="1">Belongs to the thioesterase PaaI family.</text>
</comment>
<dbReference type="InterPro" id="IPR006683">
    <property type="entry name" value="Thioestr_dom"/>
</dbReference>
<organism evidence="4 5">
    <name type="scientific">Phyllobacterium myrsinacearum</name>
    <dbReference type="NCBI Taxonomy" id="28101"/>
    <lineage>
        <taxon>Bacteria</taxon>
        <taxon>Pseudomonadati</taxon>
        <taxon>Pseudomonadota</taxon>
        <taxon>Alphaproteobacteria</taxon>
        <taxon>Hyphomicrobiales</taxon>
        <taxon>Phyllobacteriaceae</taxon>
        <taxon>Phyllobacterium</taxon>
    </lineage>
</organism>
<dbReference type="NCBIfam" id="TIGR00369">
    <property type="entry name" value="unchar_dom_1"/>
    <property type="match status" value="1"/>
</dbReference>
<evidence type="ECO:0000256" key="1">
    <source>
        <dbReference type="ARBA" id="ARBA00008324"/>
    </source>
</evidence>
<sequence>MSSDTVSAIEFPGGIGMLPLADLAKRSGLDILQAMLRGEYPAPPIARTLSFNLHEVELNRVVFKGIPAQEHLNPLGGIHGGWVATLMDSALACCVMTTLKAGEAYTTVEFKVNLVRPLSPETGPVFCEGKLVHRGRTLATSEAFLRDANGKLLAHGTETCAIFPLESFMRGG</sequence>
<dbReference type="EMBL" id="JACGXN010000001">
    <property type="protein sequence ID" value="MBA8876589.1"/>
    <property type="molecule type" value="Genomic_DNA"/>
</dbReference>
<keyword evidence="2" id="KW-0378">Hydrolase</keyword>
<dbReference type="AlphaFoldDB" id="A0A839ED11"/>
<dbReference type="Proteomes" id="UP000549052">
    <property type="component" value="Unassembled WGS sequence"/>
</dbReference>
<dbReference type="CDD" id="cd03443">
    <property type="entry name" value="PaaI_thioesterase"/>
    <property type="match status" value="1"/>
</dbReference>
<reference evidence="4 5" key="1">
    <citation type="submission" date="2020-07" db="EMBL/GenBank/DDBJ databases">
        <title>Genomic Encyclopedia of Type Strains, Phase IV (KMG-V): Genome sequencing to study the core and pangenomes of soil and plant-associated prokaryotes.</title>
        <authorList>
            <person name="Whitman W."/>
        </authorList>
    </citation>
    <scope>NUCLEOTIDE SEQUENCE [LARGE SCALE GENOMIC DNA]</scope>
    <source>
        <strain evidence="4 5">AN3</strain>
    </source>
</reference>
<evidence type="ECO:0000313" key="5">
    <source>
        <dbReference type="Proteomes" id="UP000549052"/>
    </source>
</evidence>
<dbReference type="InterPro" id="IPR039298">
    <property type="entry name" value="ACOT13"/>
</dbReference>
<keyword evidence="5" id="KW-1185">Reference proteome</keyword>
<protein>
    <submittedName>
        <fullName evidence="4">Uncharacterized protein (TIGR00369 family)</fullName>
    </submittedName>
</protein>
<dbReference type="GO" id="GO:0047617">
    <property type="term" value="F:fatty acyl-CoA hydrolase activity"/>
    <property type="evidence" value="ECO:0007669"/>
    <property type="project" value="InterPro"/>
</dbReference>
<dbReference type="RefSeq" id="WP_182547371.1">
    <property type="nucleotide sequence ID" value="NZ_JACGXN010000001.1"/>
</dbReference>
<dbReference type="PANTHER" id="PTHR21660:SF1">
    <property type="entry name" value="ACYL-COENZYME A THIOESTERASE 13"/>
    <property type="match status" value="1"/>
</dbReference>
<name>A0A839ED11_9HYPH</name>
<dbReference type="Gene3D" id="3.10.129.10">
    <property type="entry name" value="Hotdog Thioesterase"/>
    <property type="match status" value="1"/>
</dbReference>
<dbReference type="InterPro" id="IPR003736">
    <property type="entry name" value="PAAI_dom"/>
</dbReference>
<dbReference type="InterPro" id="IPR029069">
    <property type="entry name" value="HotDog_dom_sf"/>
</dbReference>
<evidence type="ECO:0000259" key="3">
    <source>
        <dbReference type="Pfam" id="PF03061"/>
    </source>
</evidence>
<evidence type="ECO:0000313" key="4">
    <source>
        <dbReference type="EMBL" id="MBA8876589.1"/>
    </source>
</evidence>
<dbReference type="SUPFAM" id="SSF54637">
    <property type="entry name" value="Thioesterase/thiol ester dehydrase-isomerase"/>
    <property type="match status" value="1"/>
</dbReference>